<proteinExistence type="predicted"/>
<dbReference type="Proteomes" id="UP000006534">
    <property type="component" value="Segment"/>
</dbReference>
<dbReference type="RefSeq" id="YP_004324381.1">
    <property type="nucleotide sequence ID" value="NC_015288.1"/>
</dbReference>
<dbReference type="OrthoDB" id="14319at10239"/>
<keyword evidence="2" id="KW-1185">Reference proteome</keyword>
<reference evidence="1 2" key="1">
    <citation type="journal article" date="2010" name="Environ. Microbiol.">
        <title>Genomic analysis of oceanic cyanobacterial myoviruses compared with T4-like myoviruses from diverse hosts and environments.</title>
        <authorList>
            <person name="Sullivan M.B."/>
            <person name="Huang K.H."/>
            <person name="Ignacio-Espinoza J.C."/>
            <person name="Berlin A.M."/>
            <person name="Kelly L."/>
            <person name="Weigele P.R."/>
            <person name="DeFrancesco A.S."/>
            <person name="Kern S.E."/>
            <person name="Thompson L.R."/>
            <person name="Young S."/>
            <person name="Yandava C."/>
            <person name="Fu R."/>
            <person name="Krastins B."/>
            <person name="Chase M."/>
            <person name="Sarracino D."/>
            <person name="Osburne M.S."/>
            <person name="Henn M.R."/>
            <person name="Chisholm S.W."/>
        </authorList>
    </citation>
    <scope>NUCLEOTIDE SEQUENCE [LARGE SCALE GENOMIC DNA]</scope>
    <source>
        <strain evidence="1">Syn1</strain>
    </source>
</reference>
<sequence>MIRVGLPLYFCGCLGLYSPEYAININIPPRLFSVSIKNFMQTIVAHGGISYSNNYDVEWIFPNNTGNYSLVTKLNEFNFGLSLGGTQGFGDQEGQEGLVSGNILGSGVQSKGTVIKYFCEEAQLPNVSAMTGQTTGRLLGEGQVNYAHTRLYTDFQLGWICDADLTPLKFLNLWYGHIFGEYDTKGKKINPQNVSGQRLSKVKDNAAEGNNILSERTIRLNYPEDYMAKCLITKTEKGVNASNSRAAMAYTMLDCFPYAIDAVPLSAGASQATKVTANFYYSKHTITYNNIQNYSG</sequence>
<dbReference type="Pfam" id="PF23849">
    <property type="entry name" value="Phage_TTP_2"/>
    <property type="match status" value="1"/>
</dbReference>
<dbReference type="InterPro" id="IPR057120">
    <property type="entry name" value="Phage_TTP_2"/>
</dbReference>
<name>E3SP95_9CAUD</name>
<accession>E3SP95</accession>
<dbReference type="GeneID" id="10328903"/>
<evidence type="ECO:0000313" key="2">
    <source>
        <dbReference type="Proteomes" id="UP000006534"/>
    </source>
</evidence>
<dbReference type="KEGG" id="vg:10328903"/>
<gene>
    <name evidence="1" type="ORF">Syn1_009</name>
</gene>
<evidence type="ECO:0000313" key="1">
    <source>
        <dbReference type="EMBL" id="ADO99111.1"/>
    </source>
</evidence>
<organism evidence="1 2">
    <name type="scientific">Prochlorococcus phage Syn1</name>
    <dbReference type="NCBI Taxonomy" id="444861"/>
    <lineage>
        <taxon>Viruses</taxon>
        <taxon>Duplodnaviria</taxon>
        <taxon>Heunggongvirae</taxon>
        <taxon>Uroviricota</taxon>
        <taxon>Caudoviricetes</taxon>
        <taxon>Pantevenvirales</taxon>
        <taxon>Kyanoviridae</taxon>
        <taxon>Vellamovirus</taxon>
        <taxon>Vellamovirus syn1</taxon>
    </lineage>
</organism>
<protein>
    <submittedName>
        <fullName evidence="1">Uncharacterized protein</fullName>
    </submittedName>
</protein>
<dbReference type="EMBL" id="GU071105">
    <property type="protein sequence ID" value="ADO99111.1"/>
    <property type="molecule type" value="Genomic_DNA"/>
</dbReference>